<reference evidence="2 3" key="1">
    <citation type="journal article" date="2014" name="Genome Announc.">
        <title>Complete genome sequence of canine papillomavirus type 11.</title>
        <authorList>
            <person name="Zhou D."/>
            <person name="Luff J."/>
            <person name="Usuda Y."/>
            <person name="Affolter V."/>
            <person name="Moore P."/>
            <person name="Schlegel R."/>
            <person name="Yuan H."/>
        </authorList>
    </citation>
    <scope>NUCLEOTIDE SEQUENCE [LARGE SCALE GENOMIC DNA]</scope>
</reference>
<organism evidence="2 3">
    <name type="scientific">Canis familiaris papillomavirus 11</name>
    <dbReference type="NCBI Taxonomy" id="1091166"/>
    <lineage>
        <taxon>Viruses</taxon>
        <taxon>Monodnaviria</taxon>
        <taxon>Shotokuvirae</taxon>
        <taxon>Cossaviricota</taxon>
        <taxon>Papovaviricetes</taxon>
        <taxon>Zurhausenvirales</taxon>
        <taxon>Papillomaviridae</taxon>
        <taxon>Firstpapillomavirinae</taxon>
        <taxon>Chipapillomavirus</taxon>
        <taxon>Chipapillomavirus 1</taxon>
    </lineage>
</organism>
<evidence type="ECO:0000256" key="1">
    <source>
        <dbReference type="SAM" id="MobiDB-lite"/>
    </source>
</evidence>
<dbReference type="EMBL" id="JF800658">
    <property type="protein sequence ID" value="AEP82752.1"/>
    <property type="molecule type" value="Genomic_DNA"/>
</dbReference>
<feature type="region of interest" description="Disordered" evidence="1">
    <location>
        <begin position="41"/>
        <end position="123"/>
    </location>
</feature>
<feature type="compositionally biased region" description="Pro residues" evidence="1">
    <location>
        <begin position="166"/>
        <end position="177"/>
    </location>
</feature>
<proteinExistence type="predicted"/>
<name>G4XF80_9PAPI</name>
<sequence>MNQYLPLTLLPAPPRPPTLVQRLLELLTGTRDGWPENLELQDLADRETGEPRYQPVHRPPTPQIPSHSPPLRPRRRRKNQAPVRRPPSWEENLQSLGACAPTPPLGSPVETPEEFWFPSTQDSPPTLSPCPFLLSPCPGASPPHSVPDSPRHCRRRSHRNLDLDQPLPPPTPLPLPSQRPTLLEQKQALEKALHQVAKDAFQLHVDIDADLDTFFGKLGIAPRR</sequence>
<feature type="region of interest" description="Disordered" evidence="1">
    <location>
        <begin position="140"/>
        <end position="177"/>
    </location>
</feature>
<feature type="compositionally biased region" description="Pro residues" evidence="1">
    <location>
        <begin position="57"/>
        <end position="71"/>
    </location>
</feature>
<accession>G4XF80</accession>
<evidence type="ECO:0000313" key="2">
    <source>
        <dbReference type="EMBL" id="AEP82752.1"/>
    </source>
</evidence>
<evidence type="ECO:0000313" key="3">
    <source>
        <dbReference type="Proteomes" id="UP000152522"/>
    </source>
</evidence>
<protein>
    <submittedName>
        <fullName evidence="2">E4</fullName>
    </submittedName>
</protein>
<dbReference type="Proteomes" id="UP000152522">
    <property type="component" value="Segment"/>
</dbReference>